<evidence type="ECO:0000313" key="2">
    <source>
        <dbReference type="EMBL" id="HGU59261.1"/>
    </source>
</evidence>
<accession>A0A7C4WEH8</accession>
<dbReference type="EMBL" id="DTPI01000033">
    <property type="protein sequence ID" value="HGE66897.1"/>
    <property type="molecule type" value="Genomic_DNA"/>
</dbReference>
<dbReference type="EMBL" id="DTAK01000019">
    <property type="protein sequence ID" value="HGU59261.1"/>
    <property type="molecule type" value="Genomic_DNA"/>
</dbReference>
<sequence>MLYLRLEFDVKDPEVIAKALKPDDTEWAKSFNSNGKLIVEIKTKKIGTAMNAAEDFFRNIKAALSVLDALEP</sequence>
<dbReference type="NCBIfam" id="NF011470">
    <property type="entry name" value="PRK14887.1"/>
    <property type="match status" value="1"/>
</dbReference>
<gene>
    <name evidence="3" type="ORF">ENL48_03810</name>
    <name evidence="2" type="ORF">ENT89_03600</name>
    <name evidence="1" type="ORF">ENX77_07290</name>
</gene>
<comment type="caution">
    <text evidence="2">The sequence shown here is derived from an EMBL/GenBank/DDBJ whole genome shotgun (WGS) entry which is preliminary data.</text>
</comment>
<proteinExistence type="predicted"/>
<dbReference type="AlphaFoldDB" id="A0A7C4WEH8"/>
<reference evidence="2" key="1">
    <citation type="journal article" date="2020" name="mSystems">
        <title>Genome- and Community-Level Interaction Insights into Carbon Utilization and Element Cycling Functions of Hydrothermarchaeota in Hydrothermal Sediment.</title>
        <authorList>
            <person name="Zhou Z."/>
            <person name="Liu Y."/>
            <person name="Xu W."/>
            <person name="Pan J."/>
            <person name="Luo Z.H."/>
            <person name="Li M."/>
        </authorList>
    </citation>
    <scope>NUCLEOTIDE SEQUENCE [LARGE SCALE GENOMIC DNA]</scope>
    <source>
        <strain evidence="3">SpSt-10</strain>
        <strain evidence="2">SpSt-62</strain>
        <strain evidence="1">SpSt-97</strain>
    </source>
</reference>
<dbReference type="EMBL" id="DRUC01000058">
    <property type="protein sequence ID" value="HHF48309.1"/>
    <property type="molecule type" value="Genomic_DNA"/>
</dbReference>
<protein>
    <recommendedName>
        <fullName evidence="4">Transcription factor Pcc1</fullName>
    </recommendedName>
</protein>
<evidence type="ECO:0008006" key="4">
    <source>
        <dbReference type="Google" id="ProtNLM"/>
    </source>
</evidence>
<evidence type="ECO:0000313" key="1">
    <source>
        <dbReference type="EMBL" id="HGE66897.1"/>
    </source>
</evidence>
<evidence type="ECO:0000313" key="3">
    <source>
        <dbReference type="EMBL" id="HHF48309.1"/>
    </source>
</evidence>
<organism evidence="2">
    <name type="scientific">Geoglobus ahangari</name>
    <dbReference type="NCBI Taxonomy" id="113653"/>
    <lineage>
        <taxon>Archaea</taxon>
        <taxon>Methanobacteriati</taxon>
        <taxon>Methanobacteriota</taxon>
        <taxon>Archaeoglobi</taxon>
        <taxon>Archaeoglobales</taxon>
        <taxon>Archaeoglobaceae</taxon>
        <taxon>Geoglobus</taxon>
    </lineage>
</organism>
<name>A0A7C4WEH8_9EURY</name>